<keyword evidence="2" id="KW-1185">Reference proteome</keyword>
<comment type="caution">
    <text evidence="1">The sequence shown here is derived from an EMBL/GenBank/DDBJ whole genome shotgun (WGS) entry which is preliminary data.</text>
</comment>
<evidence type="ECO:0000313" key="1">
    <source>
        <dbReference type="EMBL" id="KAJ4711140.1"/>
    </source>
</evidence>
<organism evidence="1 2">
    <name type="scientific">Melia azedarach</name>
    <name type="common">Chinaberry tree</name>
    <dbReference type="NCBI Taxonomy" id="155640"/>
    <lineage>
        <taxon>Eukaryota</taxon>
        <taxon>Viridiplantae</taxon>
        <taxon>Streptophyta</taxon>
        <taxon>Embryophyta</taxon>
        <taxon>Tracheophyta</taxon>
        <taxon>Spermatophyta</taxon>
        <taxon>Magnoliopsida</taxon>
        <taxon>eudicotyledons</taxon>
        <taxon>Gunneridae</taxon>
        <taxon>Pentapetalae</taxon>
        <taxon>rosids</taxon>
        <taxon>malvids</taxon>
        <taxon>Sapindales</taxon>
        <taxon>Meliaceae</taxon>
        <taxon>Melia</taxon>
    </lineage>
</organism>
<gene>
    <name evidence="1" type="ORF">OWV82_017211</name>
</gene>
<name>A0ACC1XIU7_MELAZ</name>
<proteinExistence type="predicted"/>
<evidence type="ECO:0000313" key="2">
    <source>
        <dbReference type="Proteomes" id="UP001164539"/>
    </source>
</evidence>
<sequence>MASDLSSLVLLSLLFSLASSELVLEDGYTVTTVVDGHKLKINPHSVISPPGWSDLLVLDSSDSVFYTLSLPLSQESVVKRFSGQLGQIGYSDGTLDSALFNKPRSFTVDVKGNVYVADKNNHVIRKIANSGVTTIAGGYSRSSGKEDGPAQNASFSSDFELTFVPQICALLLSDHGHQLIRQINLKAEDCARRSHSALVAVSVWVLGLVLSGLLGLVIGIVVRPYIIPNEGPNLLFSTMTWRHYLINLVREVRIHCFDIRSVTASSTLYLLLKRLFWLSLSHLSLMFRINNIESRTPQKDFVPLLDSDDVPGCEIKKSQIFAEQLKDLISFDGNQNLLTEDMINHRRSDVLSDSHGRIDDMIQANIMGFAGKARETTPEVGTLLGSTGLVWRRQ</sequence>
<dbReference type="EMBL" id="CM051402">
    <property type="protein sequence ID" value="KAJ4711140.1"/>
    <property type="molecule type" value="Genomic_DNA"/>
</dbReference>
<protein>
    <submittedName>
        <fullName evidence="1">NHL domain-containing protein</fullName>
    </submittedName>
</protein>
<dbReference type="Proteomes" id="UP001164539">
    <property type="component" value="Chromosome 9"/>
</dbReference>
<reference evidence="1 2" key="1">
    <citation type="journal article" date="2023" name="Science">
        <title>Complex scaffold remodeling in plant triterpene biosynthesis.</title>
        <authorList>
            <person name="De La Pena R."/>
            <person name="Hodgson H."/>
            <person name="Liu J.C."/>
            <person name="Stephenson M.J."/>
            <person name="Martin A.C."/>
            <person name="Owen C."/>
            <person name="Harkess A."/>
            <person name="Leebens-Mack J."/>
            <person name="Jimenez L.E."/>
            <person name="Osbourn A."/>
            <person name="Sattely E.S."/>
        </authorList>
    </citation>
    <scope>NUCLEOTIDE SEQUENCE [LARGE SCALE GENOMIC DNA]</scope>
    <source>
        <strain evidence="2">cv. JPN11</strain>
        <tissue evidence="1">Leaf</tissue>
    </source>
</reference>
<accession>A0ACC1XIU7</accession>